<feature type="region of interest" description="Disordered" evidence="1">
    <location>
        <begin position="24"/>
        <end position="105"/>
    </location>
</feature>
<proteinExistence type="predicted"/>
<name>A0A1H3Q970_9PSEU</name>
<keyword evidence="2" id="KW-0472">Membrane</keyword>
<sequence length="133" mass="13121">MKLGRTCAAAALLGAAALPLAAPVSWADGPGTAPVREQQAPEAPRAEQPRESAPVEPRQETTPAAPVPRESTPAVPNPATGDQVRQRPVGAPETGGGPVESGFDPAVLGGAAAAVAVAGGGAALVLRRRRASA</sequence>
<organism evidence="4 5">
    <name type="scientific">Saccharopolyspora shandongensis</name>
    <dbReference type="NCBI Taxonomy" id="418495"/>
    <lineage>
        <taxon>Bacteria</taxon>
        <taxon>Bacillati</taxon>
        <taxon>Actinomycetota</taxon>
        <taxon>Actinomycetes</taxon>
        <taxon>Pseudonocardiales</taxon>
        <taxon>Pseudonocardiaceae</taxon>
        <taxon>Saccharopolyspora</taxon>
    </lineage>
</organism>
<keyword evidence="2" id="KW-1133">Transmembrane helix</keyword>
<feature type="signal peptide" evidence="3">
    <location>
        <begin position="1"/>
        <end position="27"/>
    </location>
</feature>
<keyword evidence="5" id="KW-1185">Reference proteome</keyword>
<dbReference type="OrthoDB" id="9858003at2"/>
<evidence type="ECO:0008006" key="6">
    <source>
        <dbReference type="Google" id="ProtNLM"/>
    </source>
</evidence>
<evidence type="ECO:0000313" key="4">
    <source>
        <dbReference type="EMBL" id="SDZ09628.1"/>
    </source>
</evidence>
<accession>A0A1H3Q970</accession>
<evidence type="ECO:0000313" key="5">
    <source>
        <dbReference type="Proteomes" id="UP000199529"/>
    </source>
</evidence>
<feature type="chain" id="PRO_5011725264" description="Tat pathway signal sequence domain protein" evidence="3">
    <location>
        <begin position="28"/>
        <end position="133"/>
    </location>
</feature>
<dbReference type="Proteomes" id="UP000199529">
    <property type="component" value="Unassembled WGS sequence"/>
</dbReference>
<evidence type="ECO:0000256" key="1">
    <source>
        <dbReference type="SAM" id="MobiDB-lite"/>
    </source>
</evidence>
<keyword evidence="2" id="KW-0812">Transmembrane</keyword>
<evidence type="ECO:0000256" key="2">
    <source>
        <dbReference type="SAM" id="Phobius"/>
    </source>
</evidence>
<gene>
    <name evidence="4" type="ORF">SAMN05216215_104638</name>
</gene>
<evidence type="ECO:0000256" key="3">
    <source>
        <dbReference type="SAM" id="SignalP"/>
    </source>
</evidence>
<dbReference type="RefSeq" id="WP_093274071.1">
    <property type="nucleotide sequence ID" value="NZ_FNOK01000046.1"/>
</dbReference>
<dbReference type="AlphaFoldDB" id="A0A1H3Q970"/>
<feature type="transmembrane region" description="Helical" evidence="2">
    <location>
        <begin position="106"/>
        <end position="126"/>
    </location>
</feature>
<dbReference type="STRING" id="418495.SAMN05216215_104638"/>
<dbReference type="EMBL" id="FNOK01000046">
    <property type="protein sequence ID" value="SDZ09628.1"/>
    <property type="molecule type" value="Genomic_DNA"/>
</dbReference>
<reference evidence="5" key="1">
    <citation type="submission" date="2016-10" db="EMBL/GenBank/DDBJ databases">
        <authorList>
            <person name="Varghese N."/>
            <person name="Submissions S."/>
        </authorList>
    </citation>
    <scope>NUCLEOTIDE SEQUENCE [LARGE SCALE GENOMIC DNA]</scope>
    <source>
        <strain evidence="5">CGMCC 4.3530</strain>
    </source>
</reference>
<protein>
    <recommendedName>
        <fullName evidence="6">Tat pathway signal sequence domain protein</fullName>
    </recommendedName>
</protein>
<keyword evidence="3" id="KW-0732">Signal</keyword>